<dbReference type="EMBL" id="LR797325">
    <property type="protein sequence ID" value="CAB4202939.1"/>
    <property type="molecule type" value="Genomic_DNA"/>
</dbReference>
<gene>
    <name evidence="1" type="ORF">UFOVP1370_50</name>
</gene>
<name>A0A6J5S356_9CAUD</name>
<organism evidence="1">
    <name type="scientific">uncultured Caudovirales phage</name>
    <dbReference type="NCBI Taxonomy" id="2100421"/>
    <lineage>
        <taxon>Viruses</taxon>
        <taxon>Duplodnaviria</taxon>
        <taxon>Heunggongvirae</taxon>
        <taxon>Uroviricota</taxon>
        <taxon>Caudoviricetes</taxon>
        <taxon>Peduoviridae</taxon>
        <taxon>Maltschvirus</taxon>
        <taxon>Maltschvirus maltsch</taxon>
    </lineage>
</organism>
<sequence length="70" mass="7937">MRTKTKNRYGLPPARTIIPQAIAQGLTTKEAAYEYGYTLRAVQEAANRMKMSFVWVGFGRPPKHLPNNTQ</sequence>
<accession>A0A6J5S356</accession>
<proteinExistence type="predicted"/>
<protein>
    <submittedName>
        <fullName evidence="1">Uncharacterized protein</fullName>
    </submittedName>
</protein>
<reference evidence="1" key="1">
    <citation type="submission" date="2020-05" db="EMBL/GenBank/DDBJ databases">
        <authorList>
            <person name="Chiriac C."/>
            <person name="Salcher M."/>
            <person name="Ghai R."/>
            <person name="Kavagutti S V."/>
        </authorList>
    </citation>
    <scope>NUCLEOTIDE SEQUENCE</scope>
</reference>
<evidence type="ECO:0000313" key="1">
    <source>
        <dbReference type="EMBL" id="CAB4202939.1"/>
    </source>
</evidence>